<dbReference type="Proteomes" id="UP000198221">
    <property type="component" value="Chromosome I"/>
</dbReference>
<dbReference type="EMBL" id="LT607754">
    <property type="protein sequence ID" value="SCG45641.1"/>
    <property type="molecule type" value="Genomic_DNA"/>
</dbReference>
<dbReference type="AlphaFoldDB" id="A0A1C5HJF2"/>
<proteinExistence type="predicted"/>
<dbReference type="OrthoDB" id="3392633at2"/>
<name>A0A1C5HJF2_9ACTN</name>
<sequence>MQPDEPQLRDGLEVVAAQAGPLRLDAAPVVRRVRRRRRRRALVGATAGTAIAVLAVTAIVGSLGGAPRPERAVGGDASVDPSMAVTSPVASPVPDSPVFMCGRRLELPDAASTRSALTMTVGSARYRSDEVGPMLSVTFTASAATHVTSSPPGLFQVLYLRDGLIVGGGPMLNGPGDTQPQGIDAVGYGFELGPGHPAQLDLGARDRLCPSLTWRQIWSEPEAYEVVVLQGPVQGGSGQLSVGIPALSGPLLRGRARLSR</sequence>
<feature type="transmembrane region" description="Helical" evidence="1">
    <location>
        <begin position="41"/>
        <end position="63"/>
    </location>
</feature>
<keyword evidence="1" id="KW-1133">Transmembrane helix</keyword>
<protein>
    <submittedName>
        <fullName evidence="2">Uncharacterized protein</fullName>
    </submittedName>
</protein>
<organism evidence="2 3">
    <name type="scientific">Micromonospora inositola</name>
    <dbReference type="NCBI Taxonomy" id="47865"/>
    <lineage>
        <taxon>Bacteria</taxon>
        <taxon>Bacillati</taxon>
        <taxon>Actinomycetota</taxon>
        <taxon>Actinomycetes</taxon>
        <taxon>Micromonosporales</taxon>
        <taxon>Micromonosporaceae</taxon>
        <taxon>Micromonospora</taxon>
    </lineage>
</organism>
<dbReference type="RefSeq" id="WP_089011497.1">
    <property type="nucleotide sequence ID" value="NZ_LT607754.1"/>
</dbReference>
<gene>
    <name evidence="2" type="ORF">GA0070613_1361</name>
</gene>
<evidence type="ECO:0000256" key="1">
    <source>
        <dbReference type="SAM" id="Phobius"/>
    </source>
</evidence>
<evidence type="ECO:0000313" key="2">
    <source>
        <dbReference type="EMBL" id="SCG45641.1"/>
    </source>
</evidence>
<accession>A0A1C5HJF2</accession>
<keyword evidence="1" id="KW-0812">Transmembrane</keyword>
<keyword evidence="1" id="KW-0472">Membrane</keyword>
<reference evidence="3" key="1">
    <citation type="submission" date="2016-06" db="EMBL/GenBank/DDBJ databases">
        <authorList>
            <person name="Varghese N."/>
            <person name="Submissions Spin"/>
        </authorList>
    </citation>
    <scope>NUCLEOTIDE SEQUENCE [LARGE SCALE GENOMIC DNA]</scope>
    <source>
        <strain evidence="3">DSM 43819</strain>
    </source>
</reference>
<evidence type="ECO:0000313" key="3">
    <source>
        <dbReference type="Proteomes" id="UP000198221"/>
    </source>
</evidence>
<keyword evidence="3" id="KW-1185">Reference proteome</keyword>